<sequence length="69" mass="7971">MSAFQFKMLHNGIPPSIRTVAHRNHQKPRGSAKTFKETFPRSGAIFLRMFIKNNETFFGFLAINSLNWS</sequence>
<evidence type="ECO:0000313" key="1">
    <source>
        <dbReference type="EMBL" id="KAK5975221.1"/>
    </source>
</evidence>
<keyword evidence="2" id="KW-1185">Reference proteome</keyword>
<dbReference type="AlphaFoldDB" id="A0AAN8F912"/>
<gene>
    <name evidence="1" type="ORF">GCK32_014752</name>
</gene>
<comment type="caution">
    <text evidence="1">The sequence shown here is derived from an EMBL/GenBank/DDBJ whole genome shotgun (WGS) entry which is preliminary data.</text>
</comment>
<accession>A0AAN8F912</accession>
<protein>
    <submittedName>
        <fullName evidence="1">Uncharacterized protein</fullName>
    </submittedName>
</protein>
<organism evidence="1 2">
    <name type="scientific">Trichostrongylus colubriformis</name>
    <name type="common">Black scour worm</name>
    <dbReference type="NCBI Taxonomy" id="6319"/>
    <lineage>
        <taxon>Eukaryota</taxon>
        <taxon>Metazoa</taxon>
        <taxon>Ecdysozoa</taxon>
        <taxon>Nematoda</taxon>
        <taxon>Chromadorea</taxon>
        <taxon>Rhabditida</taxon>
        <taxon>Rhabditina</taxon>
        <taxon>Rhabditomorpha</taxon>
        <taxon>Strongyloidea</taxon>
        <taxon>Trichostrongylidae</taxon>
        <taxon>Trichostrongylus</taxon>
    </lineage>
</organism>
<name>A0AAN8F912_TRICO</name>
<proteinExistence type="predicted"/>
<dbReference type="Proteomes" id="UP001331761">
    <property type="component" value="Unassembled WGS sequence"/>
</dbReference>
<dbReference type="EMBL" id="WIXE01013286">
    <property type="protein sequence ID" value="KAK5975221.1"/>
    <property type="molecule type" value="Genomic_DNA"/>
</dbReference>
<reference evidence="1 2" key="1">
    <citation type="submission" date="2019-10" db="EMBL/GenBank/DDBJ databases">
        <title>Assembly and Annotation for the nematode Trichostrongylus colubriformis.</title>
        <authorList>
            <person name="Martin J."/>
        </authorList>
    </citation>
    <scope>NUCLEOTIDE SEQUENCE [LARGE SCALE GENOMIC DNA]</scope>
    <source>
        <strain evidence="1">G859</strain>
        <tissue evidence="1">Whole worm</tissue>
    </source>
</reference>
<evidence type="ECO:0000313" key="2">
    <source>
        <dbReference type="Proteomes" id="UP001331761"/>
    </source>
</evidence>